<dbReference type="EMBL" id="FWPT01000012">
    <property type="protein sequence ID" value="SMA50454.1"/>
    <property type="molecule type" value="Genomic_DNA"/>
</dbReference>
<evidence type="ECO:0008006" key="4">
    <source>
        <dbReference type="Google" id="ProtNLM"/>
    </source>
</evidence>
<dbReference type="Pfam" id="PF16137">
    <property type="entry name" value="DUF4845"/>
    <property type="match status" value="1"/>
</dbReference>
<name>A0A1X7AQ65_9GAMM</name>
<dbReference type="InterPro" id="IPR032314">
    <property type="entry name" value="DUF4845"/>
</dbReference>
<keyword evidence="1" id="KW-1133">Transmembrane helix</keyword>
<evidence type="ECO:0000313" key="3">
    <source>
        <dbReference type="Proteomes" id="UP000196573"/>
    </source>
</evidence>
<evidence type="ECO:0000256" key="1">
    <source>
        <dbReference type="SAM" id="Phobius"/>
    </source>
</evidence>
<dbReference type="OrthoDB" id="6078083at2"/>
<accession>A0A1X7AQ65</accession>
<proteinExistence type="predicted"/>
<keyword evidence="1" id="KW-0812">Transmembrane</keyword>
<evidence type="ECO:0000313" key="2">
    <source>
        <dbReference type="EMBL" id="SMA50454.1"/>
    </source>
</evidence>
<protein>
    <recommendedName>
        <fullName evidence="4">DUF4845 domain-containing protein</fullName>
    </recommendedName>
</protein>
<sequence>MGKRVFNGRRQQQGASTLGMLCIVIAAIFSVMVFFKLFPVYMDNYSVRSVLDSLDERSTIRQASAKEVKSWITKGFQVNGIRDIPTQDIKVRQEGAFLVADINYERRIDLISNVDVVLTFENSWKIKQQ</sequence>
<dbReference type="RefSeq" id="WP_087112887.1">
    <property type="nucleotide sequence ID" value="NZ_CBCSCN010000005.1"/>
</dbReference>
<keyword evidence="3" id="KW-1185">Reference proteome</keyword>
<gene>
    <name evidence="2" type="ORF">EHSB41UT_04252</name>
</gene>
<keyword evidence="1" id="KW-0472">Membrane</keyword>
<feature type="transmembrane region" description="Helical" evidence="1">
    <location>
        <begin position="21"/>
        <end position="42"/>
    </location>
</feature>
<dbReference type="Proteomes" id="UP000196573">
    <property type="component" value="Unassembled WGS sequence"/>
</dbReference>
<reference evidence="2 3" key="1">
    <citation type="submission" date="2017-03" db="EMBL/GenBank/DDBJ databases">
        <authorList>
            <person name="Afonso C.L."/>
            <person name="Miller P.J."/>
            <person name="Scott M.A."/>
            <person name="Spackman E."/>
            <person name="Goraichik I."/>
            <person name="Dimitrov K.M."/>
            <person name="Suarez D.L."/>
            <person name="Swayne D.E."/>
        </authorList>
    </citation>
    <scope>NUCLEOTIDE SEQUENCE [LARGE SCALE GENOMIC DNA]</scope>
    <source>
        <strain evidence="2">SB41UT1</strain>
    </source>
</reference>
<dbReference type="AlphaFoldDB" id="A0A1X7AQ65"/>
<organism evidence="2 3">
    <name type="scientific">Parendozoicomonas haliclonae</name>
    <dbReference type="NCBI Taxonomy" id="1960125"/>
    <lineage>
        <taxon>Bacteria</taxon>
        <taxon>Pseudomonadati</taxon>
        <taxon>Pseudomonadota</taxon>
        <taxon>Gammaproteobacteria</taxon>
        <taxon>Oceanospirillales</taxon>
        <taxon>Endozoicomonadaceae</taxon>
        <taxon>Parendozoicomonas</taxon>
    </lineage>
</organism>